<dbReference type="PANTHER" id="PTHR42203:SF2">
    <property type="entry name" value="UPF0058 PROTEIN MJ1205"/>
    <property type="match status" value="1"/>
</dbReference>
<dbReference type="OrthoDB" id="177623at2157"/>
<protein>
    <recommendedName>
        <fullName evidence="3">Metal-binding protein</fullName>
    </recommendedName>
</protein>
<reference evidence="2" key="1">
    <citation type="submission" date="2017-01" db="EMBL/GenBank/DDBJ databases">
        <authorList>
            <person name="Varghese N."/>
            <person name="Submissions S."/>
        </authorList>
    </citation>
    <scope>NUCLEOTIDE SEQUENCE [LARGE SCALE GENOMIC DNA]</scope>
    <source>
        <strain evidence="2">type strain: HArc-</strain>
    </source>
</reference>
<proteinExistence type="predicted"/>
<dbReference type="InterPro" id="IPR002753">
    <property type="entry name" value="UPF0058"/>
</dbReference>
<dbReference type="AlphaFoldDB" id="A0A1N7F775"/>
<gene>
    <name evidence="1" type="ORF">SAMN05421752_10639</name>
</gene>
<dbReference type="SUPFAM" id="SSF140371">
    <property type="entry name" value="Vng1086c-like"/>
    <property type="match status" value="1"/>
</dbReference>
<dbReference type="PANTHER" id="PTHR42203">
    <property type="entry name" value="UPF0058 PROTEIN MJ1205"/>
    <property type="match status" value="1"/>
</dbReference>
<dbReference type="EMBL" id="FTNR01000006">
    <property type="protein sequence ID" value="SIR96136.1"/>
    <property type="molecule type" value="Genomic_DNA"/>
</dbReference>
<dbReference type="Gene3D" id="1.20.1270.110">
    <property type="entry name" value="Uncharacterised protein family UPF0058"/>
    <property type="match status" value="1"/>
</dbReference>
<evidence type="ECO:0000313" key="2">
    <source>
        <dbReference type="Proteomes" id="UP000185936"/>
    </source>
</evidence>
<accession>A0A1N7F775</accession>
<name>A0A1N7F775_9EURY</name>
<dbReference type="STRING" id="308853.SAMN05421752_10639"/>
<evidence type="ECO:0000313" key="1">
    <source>
        <dbReference type="EMBL" id="SIR96136.1"/>
    </source>
</evidence>
<organism evidence="1 2">
    <name type="scientific">Natronorubrum thiooxidans</name>
    <dbReference type="NCBI Taxonomy" id="308853"/>
    <lineage>
        <taxon>Archaea</taxon>
        <taxon>Methanobacteriati</taxon>
        <taxon>Methanobacteriota</taxon>
        <taxon>Stenosarchaea group</taxon>
        <taxon>Halobacteria</taxon>
        <taxon>Halobacteriales</taxon>
        <taxon>Natrialbaceae</taxon>
        <taxon>Natronorubrum</taxon>
    </lineage>
</organism>
<dbReference type="Proteomes" id="UP000185936">
    <property type="component" value="Unassembled WGS sequence"/>
</dbReference>
<evidence type="ECO:0008006" key="3">
    <source>
        <dbReference type="Google" id="ProtNLM"/>
    </source>
</evidence>
<dbReference type="InterPro" id="IPR036519">
    <property type="entry name" value="UPF0058_sf"/>
</dbReference>
<dbReference type="RefSeq" id="WP_076608987.1">
    <property type="nucleotide sequence ID" value="NZ_FTNR01000006.1"/>
</dbReference>
<keyword evidence="2" id="KW-1185">Reference proteome</keyword>
<sequence>MRSQEYMQLHALLQEIRSTVEEDQQTTDAFAAYDAQPIRPAHVHRSKADHKRAIFLLLAGIRDTIDARTTAEVAA</sequence>
<dbReference type="Pfam" id="PF01893">
    <property type="entry name" value="UPF0058"/>
    <property type="match status" value="1"/>
</dbReference>